<dbReference type="SUPFAM" id="SSF52540">
    <property type="entry name" value="P-loop containing nucleoside triphosphate hydrolases"/>
    <property type="match status" value="1"/>
</dbReference>
<sequence length="231" mass="25259">MVHAEALSLDADEGRVFGPLTFSIPATGLTVLTGRGGSGRTALALCLAGAMKLSHGRLEVAGETKPARIRRTVAVAGIDAIDALDRDVRVRTVLTEHRGWSRPWLSWTSRVDEDYYEALCADVFGHRPLPPLDAYVAQLSSLDRILLRIALALRPATGSEIKLLIMDDLDQVRESADRAALLDTLVRLAERFPVVINSVNPLPAESAPPHQSIELFTDHHHLQPEPKDSDQ</sequence>
<dbReference type="Proteomes" id="UP000515743">
    <property type="component" value="Chromosome"/>
</dbReference>
<name>A0A7G7CSC0_9CORY</name>
<dbReference type="InterPro" id="IPR027417">
    <property type="entry name" value="P-loop_NTPase"/>
</dbReference>
<evidence type="ECO:0000313" key="2">
    <source>
        <dbReference type="Proteomes" id="UP000515743"/>
    </source>
</evidence>
<dbReference type="EMBL" id="CP059404">
    <property type="protein sequence ID" value="QNE90486.1"/>
    <property type="molecule type" value="Genomic_DNA"/>
</dbReference>
<keyword evidence="2" id="KW-1185">Reference proteome</keyword>
<dbReference type="AlphaFoldDB" id="A0A7G7CSC0"/>
<accession>A0A7G7CSC0</accession>
<organism evidence="1 2">
    <name type="scientific">Corynebacterium incognita</name>
    <dbReference type="NCBI Taxonomy" id="2754725"/>
    <lineage>
        <taxon>Bacteria</taxon>
        <taxon>Bacillati</taxon>
        <taxon>Actinomycetota</taxon>
        <taxon>Actinomycetes</taxon>
        <taxon>Mycobacteriales</taxon>
        <taxon>Corynebacteriaceae</taxon>
        <taxon>Corynebacterium</taxon>
    </lineage>
</organism>
<dbReference type="KEGG" id="cik:H0194_03595"/>
<gene>
    <name evidence="1" type="ORF">H0194_03595</name>
</gene>
<evidence type="ECO:0000313" key="1">
    <source>
        <dbReference type="EMBL" id="QNE90486.1"/>
    </source>
</evidence>
<protein>
    <submittedName>
        <fullName evidence="1">Uncharacterized protein</fullName>
    </submittedName>
</protein>
<proteinExistence type="predicted"/>
<reference evidence="1 2" key="1">
    <citation type="submission" date="2020-07" db="EMBL/GenBank/DDBJ databases">
        <title>Complete genome and description of Corynebacterium incognita strain Marseille-Q3630 sp. nov.</title>
        <authorList>
            <person name="Boxberger M."/>
        </authorList>
    </citation>
    <scope>NUCLEOTIDE SEQUENCE [LARGE SCALE GENOMIC DNA]</scope>
    <source>
        <strain evidence="1 2">Marseille-Q3630</strain>
    </source>
</reference>
<dbReference type="Gene3D" id="3.40.50.300">
    <property type="entry name" value="P-loop containing nucleotide triphosphate hydrolases"/>
    <property type="match status" value="1"/>
</dbReference>